<dbReference type="Pfam" id="PF03576">
    <property type="entry name" value="Peptidase_S58"/>
    <property type="match status" value="1"/>
</dbReference>
<dbReference type="RefSeq" id="WP_101679411.1">
    <property type="nucleotide sequence ID" value="NZ_CP136958.1"/>
</dbReference>
<gene>
    <name evidence="2" type="ORF">CYJ47_02580</name>
</gene>
<comment type="similarity">
    <text evidence="1">Belongs to the peptidase S58 family.</text>
</comment>
<dbReference type="SUPFAM" id="SSF56266">
    <property type="entry name" value="DmpA/ArgJ-like"/>
    <property type="match status" value="1"/>
</dbReference>
<dbReference type="PANTHER" id="PTHR36512">
    <property type="entry name" value="D-AMINOPEPTIDASE"/>
    <property type="match status" value="1"/>
</dbReference>
<protein>
    <submittedName>
        <fullName evidence="2">P1 family peptidase</fullName>
    </submittedName>
</protein>
<dbReference type="CDD" id="cd02252">
    <property type="entry name" value="nylC_like"/>
    <property type="match status" value="1"/>
</dbReference>
<dbReference type="PANTHER" id="PTHR36512:SF3">
    <property type="entry name" value="BLR5678 PROTEIN"/>
    <property type="match status" value="1"/>
</dbReference>
<dbReference type="GO" id="GO:0004177">
    <property type="term" value="F:aminopeptidase activity"/>
    <property type="evidence" value="ECO:0007669"/>
    <property type="project" value="TreeGrafter"/>
</dbReference>
<sequence length="334" mass="33571">MIRVGHATLGDTGCTVIACPEGALAAVDVRGGGPGTRETDLLESYNTVELVHAIVLSGGSAFGLAAADGVMLGLEARGIGFPVVEGGPVVPIVPAAVIFDLFVGSPTHRPTLVDGQSALDAALASGGSVEVGSVGAGTAATAGRISGGFGTATVSAGGYEVTAYMVANPMGEVIDPTTHCLWDTDLKVDYERFLQLTPPRPKLNTTIGCVTTTAPVTHGQLKRLAMVAHDGLARAIRPAHSPLDGDTIFALADPVAVSAEATTPAHVEATAPSHVEATAPSHVEATAPSHVEAPGLDMVALCAASAEATQQAIQCAITHAAGTHGRLSFSDLAL</sequence>
<dbReference type="InterPro" id="IPR016117">
    <property type="entry name" value="ArgJ-like_dom_sf"/>
</dbReference>
<evidence type="ECO:0000313" key="2">
    <source>
        <dbReference type="EMBL" id="WOT02680.1"/>
    </source>
</evidence>
<reference evidence="2" key="2">
    <citation type="submission" date="2023-10" db="EMBL/GenBank/DDBJ databases">
        <authorList>
            <person name="Choi B."/>
        </authorList>
    </citation>
    <scope>NUCLEOTIDE SEQUENCE</scope>
    <source>
        <strain evidence="2">UMB0763</strain>
    </source>
</reference>
<evidence type="ECO:0000313" key="3">
    <source>
        <dbReference type="Proteomes" id="UP000234560"/>
    </source>
</evidence>
<reference evidence="2" key="1">
    <citation type="submission" date="2017-12" db="EMBL/GenBank/DDBJ databases">
        <authorList>
            <person name="Thomas-White K."/>
            <person name="Wolfe A.J."/>
        </authorList>
    </citation>
    <scope>NUCLEOTIDE SEQUENCE</scope>
    <source>
        <strain evidence="2">UMB0763</strain>
    </source>
</reference>
<organism evidence="2 3">
    <name type="scientific">Corynebacterium pyruviciproducens</name>
    <dbReference type="NCBI Taxonomy" id="598660"/>
    <lineage>
        <taxon>Bacteria</taxon>
        <taxon>Bacillati</taxon>
        <taxon>Actinomycetota</taxon>
        <taxon>Actinomycetes</taxon>
        <taxon>Mycobacteriales</taxon>
        <taxon>Corynebacteriaceae</taxon>
        <taxon>Corynebacterium</taxon>
    </lineage>
</organism>
<dbReference type="Proteomes" id="UP000234560">
    <property type="component" value="Chromosome"/>
</dbReference>
<dbReference type="AlphaFoldDB" id="A0AAF0YSK6"/>
<dbReference type="KEGG" id="cpyr:CYJ47_02580"/>
<accession>A0AAF0YSK6</accession>
<proteinExistence type="inferred from homology"/>
<name>A0AAF0YSK6_9CORY</name>
<dbReference type="InterPro" id="IPR005321">
    <property type="entry name" value="Peptidase_S58_DmpA"/>
</dbReference>
<dbReference type="Gene3D" id="3.60.70.12">
    <property type="entry name" value="L-amino peptidase D-ALA esterase/amidase"/>
    <property type="match status" value="1"/>
</dbReference>
<dbReference type="EMBL" id="CP136958">
    <property type="protein sequence ID" value="WOT02680.1"/>
    <property type="molecule type" value="Genomic_DNA"/>
</dbReference>
<evidence type="ECO:0000256" key="1">
    <source>
        <dbReference type="ARBA" id="ARBA00007068"/>
    </source>
</evidence>